<name>A0A956LZJ0_UNCEI</name>
<feature type="signal peptide" evidence="1">
    <location>
        <begin position="1"/>
        <end position="31"/>
    </location>
</feature>
<dbReference type="AlphaFoldDB" id="A0A956LZJ0"/>
<evidence type="ECO:0000313" key="2">
    <source>
        <dbReference type="EMBL" id="MCA9727507.1"/>
    </source>
</evidence>
<dbReference type="EMBL" id="JAGQHR010000179">
    <property type="protein sequence ID" value="MCA9727507.1"/>
    <property type="molecule type" value="Genomic_DNA"/>
</dbReference>
<accession>A0A956LZJ0</accession>
<proteinExistence type="predicted"/>
<dbReference type="PROSITE" id="PS51257">
    <property type="entry name" value="PROKAR_LIPOPROTEIN"/>
    <property type="match status" value="1"/>
</dbReference>
<gene>
    <name evidence="2" type="ORF">KC729_07475</name>
</gene>
<dbReference type="Proteomes" id="UP000697710">
    <property type="component" value="Unassembled WGS sequence"/>
</dbReference>
<comment type="caution">
    <text evidence="2">The sequence shown here is derived from an EMBL/GenBank/DDBJ whole genome shotgun (WGS) entry which is preliminary data.</text>
</comment>
<organism evidence="2 3">
    <name type="scientific">Eiseniibacteriota bacterium</name>
    <dbReference type="NCBI Taxonomy" id="2212470"/>
    <lineage>
        <taxon>Bacteria</taxon>
        <taxon>Candidatus Eiseniibacteriota</taxon>
    </lineage>
</organism>
<protein>
    <submittedName>
        <fullName evidence="2">Uncharacterized protein</fullName>
    </submittedName>
</protein>
<feature type="chain" id="PRO_5037377365" evidence="1">
    <location>
        <begin position="32"/>
        <end position="162"/>
    </location>
</feature>
<evidence type="ECO:0000256" key="1">
    <source>
        <dbReference type="SAM" id="SignalP"/>
    </source>
</evidence>
<keyword evidence="1" id="KW-0732">Signal</keyword>
<evidence type="ECO:0000313" key="3">
    <source>
        <dbReference type="Proteomes" id="UP000697710"/>
    </source>
</evidence>
<reference evidence="2" key="2">
    <citation type="journal article" date="2021" name="Microbiome">
        <title>Successional dynamics and alternative stable states in a saline activated sludge microbial community over 9 years.</title>
        <authorList>
            <person name="Wang Y."/>
            <person name="Ye J."/>
            <person name="Ju F."/>
            <person name="Liu L."/>
            <person name="Boyd J.A."/>
            <person name="Deng Y."/>
            <person name="Parks D.H."/>
            <person name="Jiang X."/>
            <person name="Yin X."/>
            <person name="Woodcroft B.J."/>
            <person name="Tyson G.W."/>
            <person name="Hugenholtz P."/>
            <person name="Polz M.F."/>
            <person name="Zhang T."/>
        </authorList>
    </citation>
    <scope>NUCLEOTIDE SEQUENCE</scope>
    <source>
        <strain evidence="2">HKST-UBA01</strain>
    </source>
</reference>
<sequence length="162" mass="17445">MRNSIQGRGSGRRWLGAGAAFALLFTAGAGAACAGAWTQPLGETYLRTSVTAYGADRYYDDAGNANDGDWWDPEASFGAVTVTQLLEYGWREDVTFLFDARFKSLIAERGASGRRDDKVSGLGDVRLGLRKKLPTKSLVAALQGRVEIPGGYDPDRTDYALG</sequence>
<feature type="non-terminal residue" evidence="2">
    <location>
        <position position="162"/>
    </location>
</feature>
<reference evidence="2" key="1">
    <citation type="submission" date="2020-04" db="EMBL/GenBank/DDBJ databases">
        <authorList>
            <person name="Zhang T."/>
        </authorList>
    </citation>
    <scope>NUCLEOTIDE SEQUENCE</scope>
    <source>
        <strain evidence="2">HKST-UBA01</strain>
    </source>
</reference>